<gene>
    <name evidence="2" type="ORF">QFZ34_001195</name>
</gene>
<keyword evidence="3" id="KW-1185">Reference proteome</keyword>
<dbReference type="SUPFAM" id="SSF53335">
    <property type="entry name" value="S-adenosyl-L-methionine-dependent methyltransferases"/>
    <property type="match status" value="1"/>
</dbReference>
<sequence length="286" mass="32236">MNYPFVADIKYRDRTIPFSIADAVGYEWYITVDDNHNLLREKCLHFVKPGSHVVDCGAHHGLMTVLFAQKTGPKGKVTAFDALESNAQVVRENAVLNRMPNITAHGKAIGDKTGTHKVLADTSNVILNDEMIHAPDGDFTVEVIALDDALLGDVDFLKIDVEGHEVAALHGARRLLRQLPVLDIEIHNFLFPSAKDHCFALLDALPVDGYLFSIDESAHWCEAHEINMYYLCSLPNPHLMAKPKARTRLEKFLRRKFDIVLPHWLREVLNRRGRIDSKEVRDSGKG</sequence>
<evidence type="ECO:0000259" key="1">
    <source>
        <dbReference type="Pfam" id="PF05050"/>
    </source>
</evidence>
<accession>A0ABU0S5I2</accession>
<dbReference type="EMBL" id="JAUSZT010000002">
    <property type="protein sequence ID" value="MDQ0996018.1"/>
    <property type="molecule type" value="Genomic_DNA"/>
</dbReference>
<dbReference type="PANTHER" id="PTHR34203:SF15">
    <property type="entry name" value="SLL1173 PROTEIN"/>
    <property type="match status" value="1"/>
</dbReference>
<keyword evidence="2" id="KW-0489">Methyltransferase</keyword>
<name>A0ABU0S5I2_9HYPH</name>
<dbReference type="GO" id="GO:0032259">
    <property type="term" value="P:methylation"/>
    <property type="evidence" value="ECO:0007669"/>
    <property type="project" value="UniProtKB-KW"/>
</dbReference>
<dbReference type="Pfam" id="PF05050">
    <property type="entry name" value="Methyltransf_21"/>
    <property type="match status" value="1"/>
</dbReference>
<reference evidence="2 3" key="1">
    <citation type="submission" date="2023-07" db="EMBL/GenBank/DDBJ databases">
        <title>Comparative genomics of wheat-associated soil bacteria to identify genetic determinants of phenazine resistance.</title>
        <authorList>
            <person name="Mouncey N."/>
        </authorList>
    </citation>
    <scope>NUCLEOTIDE SEQUENCE [LARGE SCALE GENOMIC DNA]</scope>
    <source>
        <strain evidence="2 3">W4I11</strain>
    </source>
</reference>
<feature type="domain" description="Methyltransferase FkbM" evidence="1">
    <location>
        <begin position="55"/>
        <end position="193"/>
    </location>
</feature>
<proteinExistence type="predicted"/>
<comment type="caution">
    <text evidence="2">The sequence shown here is derived from an EMBL/GenBank/DDBJ whole genome shotgun (WGS) entry which is preliminary data.</text>
</comment>
<evidence type="ECO:0000313" key="3">
    <source>
        <dbReference type="Proteomes" id="UP001237780"/>
    </source>
</evidence>
<dbReference type="GO" id="GO:0008168">
    <property type="term" value="F:methyltransferase activity"/>
    <property type="evidence" value="ECO:0007669"/>
    <property type="project" value="UniProtKB-KW"/>
</dbReference>
<protein>
    <submittedName>
        <fullName evidence="2">FkbM family methyltransferase</fullName>
    </submittedName>
</protein>
<dbReference type="InterPro" id="IPR052514">
    <property type="entry name" value="SAM-dependent_MTase"/>
</dbReference>
<dbReference type="PANTHER" id="PTHR34203">
    <property type="entry name" value="METHYLTRANSFERASE, FKBM FAMILY PROTEIN"/>
    <property type="match status" value="1"/>
</dbReference>
<dbReference type="NCBIfam" id="TIGR01444">
    <property type="entry name" value="fkbM_fam"/>
    <property type="match status" value="1"/>
</dbReference>
<dbReference type="RefSeq" id="WP_307278022.1">
    <property type="nucleotide sequence ID" value="NZ_JAUSZT010000002.1"/>
</dbReference>
<organism evidence="2 3">
    <name type="scientific">Phyllobacterium ifriqiyense</name>
    <dbReference type="NCBI Taxonomy" id="314238"/>
    <lineage>
        <taxon>Bacteria</taxon>
        <taxon>Pseudomonadati</taxon>
        <taxon>Pseudomonadota</taxon>
        <taxon>Alphaproteobacteria</taxon>
        <taxon>Hyphomicrobiales</taxon>
        <taxon>Phyllobacteriaceae</taxon>
        <taxon>Phyllobacterium</taxon>
    </lineage>
</organism>
<dbReference type="InterPro" id="IPR006342">
    <property type="entry name" value="FkbM_mtfrase"/>
</dbReference>
<evidence type="ECO:0000313" key="2">
    <source>
        <dbReference type="EMBL" id="MDQ0996018.1"/>
    </source>
</evidence>
<dbReference type="Proteomes" id="UP001237780">
    <property type="component" value="Unassembled WGS sequence"/>
</dbReference>
<dbReference type="InterPro" id="IPR029063">
    <property type="entry name" value="SAM-dependent_MTases_sf"/>
</dbReference>
<dbReference type="Gene3D" id="3.40.50.150">
    <property type="entry name" value="Vaccinia Virus protein VP39"/>
    <property type="match status" value="1"/>
</dbReference>
<keyword evidence="2" id="KW-0808">Transferase</keyword>